<feature type="region of interest" description="Disordered" evidence="4">
    <location>
        <begin position="102"/>
        <end position="123"/>
    </location>
</feature>
<feature type="compositionally biased region" description="Low complexity" evidence="4">
    <location>
        <begin position="47"/>
        <end position="66"/>
    </location>
</feature>
<keyword evidence="3" id="KW-0539">Nucleus</keyword>
<dbReference type="GO" id="GO:0006284">
    <property type="term" value="P:base-excision repair"/>
    <property type="evidence" value="ECO:0007669"/>
    <property type="project" value="TreeGrafter"/>
</dbReference>
<dbReference type="InterPro" id="IPR000465">
    <property type="entry name" value="XPA/RAD14"/>
</dbReference>
<dbReference type="SUPFAM" id="SSF46955">
    <property type="entry name" value="Putative DNA-binding domain"/>
    <property type="match status" value="1"/>
</dbReference>
<dbReference type="EMBL" id="QEAP01000035">
    <property type="protein sequence ID" value="TPX76830.1"/>
    <property type="molecule type" value="Genomic_DNA"/>
</dbReference>
<dbReference type="PANTHER" id="PTHR10142:SF0">
    <property type="entry name" value="DNA REPAIR PROTEIN COMPLEMENTING XP-A CELLS"/>
    <property type="match status" value="1"/>
</dbReference>
<feature type="compositionally biased region" description="Polar residues" evidence="4">
    <location>
        <begin position="111"/>
        <end position="123"/>
    </location>
</feature>
<dbReference type="Proteomes" id="UP000320333">
    <property type="component" value="Unassembled WGS sequence"/>
</dbReference>
<dbReference type="AlphaFoldDB" id="A0A507FM88"/>
<dbReference type="GO" id="GO:0000110">
    <property type="term" value="C:nucleotide-excision repair factor 1 complex"/>
    <property type="evidence" value="ECO:0007669"/>
    <property type="project" value="TreeGrafter"/>
</dbReference>
<organism evidence="6 7">
    <name type="scientific">Chytriomyces confervae</name>
    <dbReference type="NCBI Taxonomy" id="246404"/>
    <lineage>
        <taxon>Eukaryota</taxon>
        <taxon>Fungi</taxon>
        <taxon>Fungi incertae sedis</taxon>
        <taxon>Chytridiomycota</taxon>
        <taxon>Chytridiomycota incertae sedis</taxon>
        <taxon>Chytridiomycetes</taxon>
        <taxon>Chytridiales</taxon>
        <taxon>Chytriomycetaceae</taxon>
        <taxon>Chytriomyces</taxon>
    </lineage>
</organism>
<dbReference type="NCBIfam" id="TIGR00598">
    <property type="entry name" value="rad14"/>
    <property type="match status" value="1"/>
</dbReference>
<sequence>MNDDRRRALDRIASQAAPVATIAATVLRAKERLMPLTSISTGTVLASSQPQSASSEAARAASTLSSKNQDPRARKSASVRGINLNYCEYNLATMHDSRGGFIVDQADDESNNQNSAGADTSNDFTAAPVVPSFPADAVCNECSSVDLCNDIYTHYKVLVCRRCKDSVMDESQALKYALLTKTECRQDYLLTESELRDEARLPHWVKKNPHKDTYANMLLYLKMHVEAFAIEKWGSLEKLDQEFAKREDEKSGRKRKKFETKLVELRKKTLTSSWRRVEKVHVHEFGEKEDCGGGRFEQTCESCGLVSSFEEM</sequence>
<evidence type="ECO:0000313" key="6">
    <source>
        <dbReference type="EMBL" id="TPX76830.1"/>
    </source>
</evidence>
<dbReference type="STRING" id="246404.A0A507FM88"/>
<dbReference type="InterPro" id="IPR022656">
    <property type="entry name" value="XPA_C"/>
</dbReference>
<feature type="region of interest" description="Disordered" evidence="4">
    <location>
        <begin position="47"/>
        <end position="76"/>
    </location>
</feature>
<gene>
    <name evidence="6" type="ORF">CcCBS67573_g01903</name>
</gene>
<keyword evidence="2" id="KW-0862">Zinc</keyword>
<dbReference type="InterPro" id="IPR009061">
    <property type="entry name" value="DNA-bd_dom_put_sf"/>
</dbReference>
<dbReference type="InterPro" id="IPR037129">
    <property type="entry name" value="XPA_sf"/>
</dbReference>
<evidence type="ECO:0000256" key="4">
    <source>
        <dbReference type="SAM" id="MobiDB-lite"/>
    </source>
</evidence>
<evidence type="ECO:0000256" key="2">
    <source>
        <dbReference type="ARBA" id="ARBA00022833"/>
    </source>
</evidence>
<dbReference type="GO" id="GO:0070914">
    <property type="term" value="P:UV-damage excision repair"/>
    <property type="evidence" value="ECO:0007669"/>
    <property type="project" value="TreeGrafter"/>
</dbReference>
<evidence type="ECO:0000313" key="7">
    <source>
        <dbReference type="Proteomes" id="UP000320333"/>
    </source>
</evidence>
<name>A0A507FM88_9FUNG</name>
<proteinExistence type="predicted"/>
<dbReference type="OrthoDB" id="68328at2759"/>
<dbReference type="GO" id="GO:0003684">
    <property type="term" value="F:damaged DNA binding"/>
    <property type="evidence" value="ECO:0007669"/>
    <property type="project" value="InterPro"/>
</dbReference>
<dbReference type="Gene3D" id="3.90.530.10">
    <property type="entry name" value="XPA C-terminal domain"/>
    <property type="match status" value="1"/>
</dbReference>
<protein>
    <recommendedName>
        <fullName evidence="5">XPA C-terminal domain-containing protein</fullName>
    </recommendedName>
</protein>
<evidence type="ECO:0000256" key="1">
    <source>
        <dbReference type="ARBA" id="ARBA00004123"/>
    </source>
</evidence>
<dbReference type="Pfam" id="PF05181">
    <property type="entry name" value="XPA_C"/>
    <property type="match status" value="1"/>
</dbReference>
<accession>A0A507FM88</accession>
<dbReference type="GO" id="GO:0000715">
    <property type="term" value="P:nucleotide-excision repair, DNA damage recognition"/>
    <property type="evidence" value="ECO:0007669"/>
    <property type="project" value="TreeGrafter"/>
</dbReference>
<feature type="domain" description="XPA C-terminal" evidence="5">
    <location>
        <begin position="175"/>
        <end position="225"/>
    </location>
</feature>
<comment type="subcellular location">
    <subcellularLocation>
        <location evidence="1">Nucleus</location>
    </subcellularLocation>
</comment>
<evidence type="ECO:0000259" key="5">
    <source>
        <dbReference type="Pfam" id="PF05181"/>
    </source>
</evidence>
<reference evidence="6 7" key="1">
    <citation type="journal article" date="2019" name="Sci. Rep.">
        <title>Comparative genomics of chytrid fungi reveal insights into the obligate biotrophic and pathogenic lifestyle of Synchytrium endobioticum.</title>
        <authorList>
            <person name="van de Vossenberg B.T.L.H."/>
            <person name="Warris S."/>
            <person name="Nguyen H.D.T."/>
            <person name="van Gent-Pelzer M.P.E."/>
            <person name="Joly D.L."/>
            <person name="van de Geest H.C."/>
            <person name="Bonants P.J.M."/>
            <person name="Smith D.S."/>
            <person name="Levesque C.A."/>
            <person name="van der Lee T.A.J."/>
        </authorList>
    </citation>
    <scope>NUCLEOTIDE SEQUENCE [LARGE SCALE GENOMIC DNA]</scope>
    <source>
        <strain evidence="6 7">CBS 675.73</strain>
    </source>
</reference>
<evidence type="ECO:0000256" key="3">
    <source>
        <dbReference type="ARBA" id="ARBA00023242"/>
    </source>
</evidence>
<dbReference type="PANTHER" id="PTHR10142">
    <property type="entry name" value="DNA REPAIR PROTEIN COMPLEMENTING XP-A CELLS"/>
    <property type="match status" value="1"/>
</dbReference>
<keyword evidence="7" id="KW-1185">Reference proteome</keyword>
<comment type="caution">
    <text evidence="6">The sequence shown here is derived from an EMBL/GenBank/DDBJ whole genome shotgun (WGS) entry which is preliminary data.</text>
</comment>
<dbReference type="GO" id="GO:1901255">
    <property type="term" value="P:nucleotide-excision repair involved in interstrand cross-link repair"/>
    <property type="evidence" value="ECO:0007669"/>
    <property type="project" value="TreeGrafter"/>
</dbReference>